<proteinExistence type="predicted"/>
<protein>
    <submittedName>
        <fullName evidence="2">Uncharacterized protein</fullName>
    </submittedName>
</protein>
<evidence type="ECO:0000313" key="2">
    <source>
        <dbReference type="EMBL" id="MBR0576548.1"/>
    </source>
</evidence>
<organism evidence="2 3">
    <name type="scientific">Proteiniclasticum sediminis</name>
    <dbReference type="NCBI Taxonomy" id="2804028"/>
    <lineage>
        <taxon>Bacteria</taxon>
        <taxon>Bacillati</taxon>
        <taxon>Bacillota</taxon>
        <taxon>Clostridia</taxon>
        <taxon>Eubacteriales</taxon>
        <taxon>Clostridiaceae</taxon>
        <taxon>Proteiniclasticum</taxon>
    </lineage>
</organism>
<feature type="signal peptide" evidence="1">
    <location>
        <begin position="1"/>
        <end position="21"/>
    </location>
</feature>
<dbReference type="EMBL" id="JAGSCS010000012">
    <property type="protein sequence ID" value="MBR0576548.1"/>
    <property type="molecule type" value="Genomic_DNA"/>
</dbReference>
<feature type="chain" id="PRO_5037222002" evidence="1">
    <location>
        <begin position="22"/>
        <end position="120"/>
    </location>
</feature>
<dbReference type="PROSITE" id="PS51257">
    <property type="entry name" value="PROKAR_LIPOPROTEIN"/>
    <property type="match status" value="1"/>
</dbReference>
<reference evidence="2" key="1">
    <citation type="submission" date="2021-04" db="EMBL/GenBank/DDBJ databases">
        <title>Proteiniclasticum sedimins sp. nov., an obligate anaerobic bacterium isolated from anaerobic sludge.</title>
        <authorList>
            <person name="Liu J."/>
        </authorList>
    </citation>
    <scope>NUCLEOTIDE SEQUENCE</scope>
    <source>
        <strain evidence="2">BAD-10</strain>
    </source>
</reference>
<comment type="caution">
    <text evidence="2">The sequence shown here is derived from an EMBL/GenBank/DDBJ whole genome shotgun (WGS) entry which is preliminary data.</text>
</comment>
<keyword evidence="1" id="KW-0732">Signal</keyword>
<dbReference type="RefSeq" id="WP_211801600.1">
    <property type="nucleotide sequence ID" value="NZ_JAGSCS010000012.1"/>
</dbReference>
<accession>A0A941CRP8</accession>
<dbReference type="AlphaFoldDB" id="A0A941CRP8"/>
<evidence type="ECO:0000256" key="1">
    <source>
        <dbReference type="SAM" id="SignalP"/>
    </source>
</evidence>
<evidence type="ECO:0000313" key="3">
    <source>
        <dbReference type="Proteomes" id="UP000675379"/>
    </source>
</evidence>
<gene>
    <name evidence="2" type="ORF">KCG48_09365</name>
</gene>
<name>A0A941CRP8_9CLOT</name>
<dbReference type="Proteomes" id="UP000675379">
    <property type="component" value="Unassembled WGS sequence"/>
</dbReference>
<keyword evidence="3" id="KW-1185">Reference proteome</keyword>
<sequence length="120" mass="13653">MKRVTIFLTLLLFILSGAACTSPKQGEPPVRKYVLQESKGGKDLWILLQEDGTFVIHLGIAISYEPAGTYTVEDHELILRMHNQETFRFQMRQDTLILTHVSSSEGLLLEGMRFIRSKSD</sequence>